<keyword evidence="6" id="KW-1185">Reference proteome</keyword>
<name>A0ABS1VA11_9PROT</name>
<dbReference type="Gene3D" id="2.60.130.10">
    <property type="entry name" value="Aromatic compound dioxygenase"/>
    <property type="match status" value="1"/>
</dbReference>
<feature type="domain" description="Intradiol ring-cleavage dioxygenases" evidence="4">
    <location>
        <begin position="33"/>
        <end position="155"/>
    </location>
</feature>
<evidence type="ECO:0000256" key="3">
    <source>
        <dbReference type="ARBA" id="ARBA00023002"/>
    </source>
</evidence>
<evidence type="ECO:0000259" key="4">
    <source>
        <dbReference type="Pfam" id="PF00775"/>
    </source>
</evidence>
<sequence length="178" mass="19422">MQATASQTAGPYWHLIDFPEWADLLRSNGPNAAIAGERITLLGTVTDGDGAPCPDAMVEIWQADPEGRYDGDFHGFGRCATDQAGRFRFLTLKPGAVRAEGNAFQAPHVVVSLFARGLLKQLVTRLYFAGEPLNEQDPVLSAVPPDRRGTLIARPEGDGAWRLDMRLQGEGEMVFLEI</sequence>
<dbReference type="PANTHER" id="PTHR33711">
    <property type="entry name" value="DIOXYGENASE, PUTATIVE (AFU_ORTHOLOGUE AFUA_2G02910)-RELATED"/>
    <property type="match status" value="1"/>
</dbReference>
<organism evidence="5 6">
    <name type="scientific">Belnapia mucosa</name>
    <dbReference type="NCBI Taxonomy" id="2804532"/>
    <lineage>
        <taxon>Bacteria</taxon>
        <taxon>Pseudomonadati</taxon>
        <taxon>Pseudomonadota</taxon>
        <taxon>Alphaproteobacteria</taxon>
        <taxon>Acetobacterales</taxon>
        <taxon>Roseomonadaceae</taxon>
        <taxon>Belnapia</taxon>
    </lineage>
</organism>
<dbReference type="InterPro" id="IPR000627">
    <property type="entry name" value="Intradiol_dOase_C"/>
</dbReference>
<dbReference type="InterPro" id="IPR012786">
    <property type="entry name" value="Protocat_dOase_a"/>
</dbReference>
<dbReference type="CDD" id="cd03463">
    <property type="entry name" value="3_4-PCD_alpha"/>
    <property type="match status" value="1"/>
</dbReference>
<dbReference type="InterPro" id="IPR050770">
    <property type="entry name" value="Intradiol_RC_Dioxygenase"/>
</dbReference>
<evidence type="ECO:0000313" key="5">
    <source>
        <dbReference type="EMBL" id="MBL6458504.1"/>
    </source>
</evidence>
<gene>
    <name evidence="5" type="primary">pcaG</name>
    <name evidence="5" type="ORF">JMJ55_24510</name>
</gene>
<comment type="caution">
    <text evidence="5">The sequence shown here is derived from an EMBL/GenBank/DDBJ whole genome shotgun (WGS) entry which is preliminary data.</text>
</comment>
<evidence type="ECO:0000313" key="6">
    <source>
        <dbReference type="Proteomes" id="UP000606490"/>
    </source>
</evidence>
<dbReference type="GO" id="GO:0018578">
    <property type="term" value="F:protocatechuate 3,4-dioxygenase activity"/>
    <property type="evidence" value="ECO:0007669"/>
    <property type="project" value="UniProtKB-EC"/>
</dbReference>
<dbReference type="SUPFAM" id="SSF49482">
    <property type="entry name" value="Aromatic compound dioxygenase"/>
    <property type="match status" value="1"/>
</dbReference>
<protein>
    <submittedName>
        <fullName evidence="5">Protocatechuate 3,4-dioxygenase subunit alpha</fullName>
        <ecNumber evidence="5">1.13.11.3</ecNumber>
    </submittedName>
</protein>
<dbReference type="NCBIfam" id="TIGR02423">
    <property type="entry name" value="protocat_alph"/>
    <property type="match status" value="1"/>
</dbReference>
<dbReference type="PANTHER" id="PTHR33711:SF9">
    <property type="entry name" value="PROTOCATECHUATE 3,4-DIOXYGENASE ALPHA CHAIN"/>
    <property type="match status" value="1"/>
</dbReference>
<dbReference type="Proteomes" id="UP000606490">
    <property type="component" value="Unassembled WGS sequence"/>
</dbReference>
<dbReference type="EC" id="1.13.11.3" evidence="5"/>
<proteinExistence type="inferred from homology"/>
<evidence type="ECO:0000256" key="1">
    <source>
        <dbReference type="ARBA" id="ARBA00007825"/>
    </source>
</evidence>
<dbReference type="InterPro" id="IPR015889">
    <property type="entry name" value="Intradiol_dOase_core"/>
</dbReference>
<accession>A0ABS1VA11</accession>
<dbReference type="Pfam" id="PF00775">
    <property type="entry name" value="Dioxygenase_C"/>
    <property type="match status" value="1"/>
</dbReference>
<evidence type="ECO:0000256" key="2">
    <source>
        <dbReference type="ARBA" id="ARBA00022964"/>
    </source>
</evidence>
<comment type="similarity">
    <text evidence="1">Belongs to the intradiol ring-cleavage dioxygenase family.</text>
</comment>
<dbReference type="EMBL" id="JAEUXJ010000015">
    <property type="protein sequence ID" value="MBL6458504.1"/>
    <property type="molecule type" value="Genomic_DNA"/>
</dbReference>
<reference evidence="5 6" key="1">
    <citation type="submission" date="2021-01" db="EMBL/GenBank/DDBJ databases">
        <title>Belnapia mucosa sp. nov. and Belnapia arida sp. nov., isolated from the Tabernas Desert (Almeria, Spain).</title>
        <authorList>
            <person name="Molina-Menor E."/>
            <person name="Vidal-Verdu A."/>
            <person name="Calonge A."/>
            <person name="Satari L."/>
            <person name="Pereto Magraner J."/>
            <person name="Porcar Miralles M."/>
        </authorList>
    </citation>
    <scope>NUCLEOTIDE SEQUENCE [LARGE SCALE GENOMIC DNA]</scope>
    <source>
        <strain evidence="5 6">T6</strain>
    </source>
</reference>
<keyword evidence="3 5" id="KW-0560">Oxidoreductase</keyword>
<keyword evidence="2" id="KW-0223">Dioxygenase</keyword>